<dbReference type="Proteomes" id="UP000234474">
    <property type="component" value="Unassembled WGS sequence"/>
</dbReference>
<sequence>MIFTAPVTVLRSQFISMRSVWRQAMQLRSLRAYRQARRRPSIYQMICLSGLENFSQYAAAGLVVGVVLVGYVDVAGKRMRQRRPDEAENGEYQNLAPEDDEEE</sequence>
<gene>
    <name evidence="3" type="ORF">P174DRAFT_155724</name>
</gene>
<evidence type="ECO:0000313" key="4">
    <source>
        <dbReference type="Proteomes" id="UP000234474"/>
    </source>
</evidence>
<keyword evidence="4" id="KW-1185">Reference proteome</keyword>
<protein>
    <submittedName>
        <fullName evidence="3">Uncharacterized protein</fullName>
    </submittedName>
</protein>
<proteinExistence type="predicted"/>
<evidence type="ECO:0000313" key="3">
    <source>
        <dbReference type="EMBL" id="PKX96258.1"/>
    </source>
</evidence>
<feature type="region of interest" description="Disordered" evidence="1">
    <location>
        <begin position="80"/>
        <end position="103"/>
    </location>
</feature>
<feature type="transmembrane region" description="Helical" evidence="2">
    <location>
        <begin position="54"/>
        <end position="74"/>
    </location>
</feature>
<dbReference type="RefSeq" id="XP_024684853.1">
    <property type="nucleotide sequence ID" value="XM_024821184.1"/>
</dbReference>
<dbReference type="AlphaFoldDB" id="A0A2I1CF89"/>
<accession>A0A2I1CF89</accession>
<comment type="caution">
    <text evidence="3">The sequence shown here is derived from an EMBL/GenBank/DDBJ whole genome shotgun (WGS) entry which is preliminary data.</text>
</comment>
<evidence type="ECO:0000256" key="2">
    <source>
        <dbReference type="SAM" id="Phobius"/>
    </source>
</evidence>
<evidence type="ECO:0000256" key="1">
    <source>
        <dbReference type="SAM" id="MobiDB-lite"/>
    </source>
</evidence>
<dbReference type="EMBL" id="MSZS01000003">
    <property type="protein sequence ID" value="PKX96258.1"/>
    <property type="molecule type" value="Genomic_DNA"/>
</dbReference>
<dbReference type="GeneID" id="36528510"/>
<dbReference type="VEuPathDB" id="FungiDB:P174DRAFT_155724"/>
<keyword evidence="2" id="KW-1133">Transmembrane helix</keyword>
<keyword evidence="2" id="KW-0812">Transmembrane</keyword>
<name>A0A2I1CF89_ASPN1</name>
<reference evidence="4" key="1">
    <citation type="journal article" date="2018" name="Proc. Natl. Acad. Sci. U.S.A.">
        <title>Linking secondary metabolites to gene clusters through genome sequencing of six diverse Aspergillus species.</title>
        <authorList>
            <person name="Kaerboelling I."/>
            <person name="Vesth T.C."/>
            <person name="Frisvad J.C."/>
            <person name="Nybo J.L."/>
            <person name="Theobald S."/>
            <person name="Kuo A."/>
            <person name="Bowyer P."/>
            <person name="Matsuda Y."/>
            <person name="Mondo S."/>
            <person name="Lyhne E.K."/>
            <person name="Kogle M.E."/>
            <person name="Clum A."/>
            <person name="Lipzen A."/>
            <person name="Salamov A."/>
            <person name="Ngan C.Y."/>
            <person name="Daum C."/>
            <person name="Chiniquy J."/>
            <person name="Barry K."/>
            <person name="LaButti K."/>
            <person name="Haridas S."/>
            <person name="Simmons B.A."/>
            <person name="Magnuson J.K."/>
            <person name="Mortensen U.H."/>
            <person name="Larsen T.O."/>
            <person name="Grigoriev I.V."/>
            <person name="Baker S.E."/>
            <person name="Andersen M.R."/>
        </authorList>
    </citation>
    <scope>NUCLEOTIDE SEQUENCE [LARGE SCALE GENOMIC DNA]</scope>
    <source>
        <strain evidence="4">IBT 16806</strain>
    </source>
</reference>
<organism evidence="3 4">
    <name type="scientific">Aspergillus novofumigatus (strain IBT 16806)</name>
    <dbReference type="NCBI Taxonomy" id="1392255"/>
    <lineage>
        <taxon>Eukaryota</taxon>
        <taxon>Fungi</taxon>
        <taxon>Dikarya</taxon>
        <taxon>Ascomycota</taxon>
        <taxon>Pezizomycotina</taxon>
        <taxon>Eurotiomycetes</taxon>
        <taxon>Eurotiomycetidae</taxon>
        <taxon>Eurotiales</taxon>
        <taxon>Aspergillaceae</taxon>
        <taxon>Aspergillus</taxon>
        <taxon>Aspergillus subgen. Fumigati</taxon>
    </lineage>
</organism>
<keyword evidence="2" id="KW-0472">Membrane</keyword>